<proteinExistence type="predicted"/>
<accession>G3H317</accession>
<evidence type="ECO:0000313" key="2">
    <source>
        <dbReference type="Proteomes" id="UP000001075"/>
    </source>
</evidence>
<sequence length="108" mass="12447">MKLLPNNKINKLTFASPDPHWLNFFIPRYFRPHCEDSQGLVNERDCSQQGDVSCWICSSLSFFEMDFTEQPALALHLEPSAPECRNDWHALALNSLNWIPLLTVRQSG</sequence>
<dbReference type="Proteomes" id="UP000001075">
    <property type="component" value="Unassembled WGS sequence"/>
</dbReference>
<protein>
    <submittedName>
        <fullName evidence="1">Uncharacterized protein</fullName>
    </submittedName>
</protein>
<organism evidence="1 2">
    <name type="scientific">Cricetulus griseus</name>
    <name type="common">Chinese hamster</name>
    <name type="synonym">Cricetulus barabensis griseus</name>
    <dbReference type="NCBI Taxonomy" id="10029"/>
    <lineage>
        <taxon>Eukaryota</taxon>
        <taxon>Metazoa</taxon>
        <taxon>Chordata</taxon>
        <taxon>Craniata</taxon>
        <taxon>Vertebrata</taxon>
        <taxon>Euteleostomi</taxon>
        <taxon>Mammalia</taxon>
        <taxon>Eutheria</taxon>
        <taxon>Euarchontoglires</taxon>
        <taxon>Glires</taxon>
        <taxon>Rodentia</taxon>
        <taxon>Myomorpha</taxon>
        <taxon>Muroidea</taxon>
        <taxon>Cricetidae</taxon>
        <taxon>Cricetinae</taxon>
        <taxon>Cricetulus</taxon>
    </lineage>
</organism>
<gene>
    <name evidence="1" type="ORF">I79_004623</name>
</gene>
<dbReference type="InParanoid" id="G3H317"/>
<name>G3H317_CRIGR</name>
<reference evidence="2" key="1">
    <citation type="journal article" date="2011" name="Nat. Biotechnol.">
        <title>The genomic sequence of the Chinese hamster ovary (CHO)-K1 cell line.</title>
        <authorList>
            <person name="Xu X."/>
            <person name="Nagarajan H."/>
            <person name="Lewis N.E."/>
            <person name="Pan S."/>
            <person name="Cai Z."/>
            <person name="Liu X."/>
            <person name="Chen W."/>
            <person name="Xie M."/>
            <person name="Wang W."/>
            <person name="Hammond S."/>
            <person name="Andersen M.R."/>
            <person name="Neff N."/>
            <person name="Passarelli B."/>
            <person name="Koh W."/>
            <person name="Fan H.C."/>
            <person name="Wang J."/>
            <person name="Gui Y."/>
            <person name="Lee K.H."/>
            <person name="Betenbaugh M.J."/>
            <person name="Quake S.R."/>
            <person name="Famili I."/>
            <person name="Palsson B.O."/>
            <person name="Wang J."/>
        </authorList>
    </citation>
    <scope>NUCLEOTIDE SEQUENCE [LARGE SCALE GENOMIC DNA]</scope>
    <source>
        <strain evidence="2">CHO K1 cell line</strain>
    </source>
</reference>
<dbReference type="EMBL" id="JH000121">
    <property type="protein sequence ID" value="EGW04225.1"/>
    <property type="molecule type" value="Genomic_DNA"/>
</dbReference>
<dbReference type="AlphaFoldDB" id="G3H317"/>
<evidence type="ECO:0000313" key="1">
    <source>
        <dbReference type="EMBL" id="EGW04225.1"/>
    </source>
</evidence>